<sequence length="383" mass="45068">MNKTYDYIIAGGGLAGLTLLYYILEEPTLKNKRILVIDSDRKNNNDRTWCFWEKEKEFYEHLVSAKWNKLKFESPSLNRIFELKKYEYKLIKSIDYYNFIINKAIDNNVEFKIETIKAIYDIDSLVRVETDLGEYNSIYVFNSTNLYTPIMSQKDTLLQHFEGWFIKLDNNHFDKSIGTLMDFTLPQDNGVTFMYVLPTQADEALVEYTLFSESLLDREEYAFQLKKYIKEKLLIEKYKIIHKEFGVIPMTKVKFNSNQNKESNIINIGTTGGYTKASTGYTFRSVHKKVKKIANKLIENKKPILAHTFREKMFRWYDLTLLDVLIEKKYSGEKIFTDLFKKNNPERVLAFLADESTHLDEFRIRNSVPLAPFISSGLKQLLT</sequence>
<feature type="transmembrane region" description="Helical" evidence="1">
    <location>
        <begin position="7"/>
        <end position="24"/>
    </location>
</feature>
<keyword evidence="1" id="KW-0472">Membrane</keyword>
<reference evidence="2" key="1">
    <citation type="submission" date="2023-06" db="EMBL/GenBank/DDBJ databases">
        <title>Cytophagales bacterium Strain LB-30, isolated from soil.</title>
        <authorList>
            <person name="Liu B."/>
        </authorList>
    </citation>
    <scope>NUCLEOTIDE SEQUENCE</scope>
    <source>
        <strain evidence="2">LB-30</strain>
    </source>
</reference>
<dbReference type="InterPro" id="IPR036188">
    <property type="entry name" value="FAD/NAD-bd_sf"/>
</dbReference>
<keyword evidence="1" id="KW-1133">Transmembrane helix</keyword>
<dbReference type="RefSeq" id="WP_320005208.1">
    <property type="nucleotide sequence ID" value="NZ_JAUHJS010000008.1"/>
</dbReference>
<keyword evidence="1" id="KW-0812">Transmembrane</keyword>
<dbReference type="Gene3D" id="3.50.50.60">
    <property type="entry name" value="FAD/NAD(P)-binding domain"/>
    <property type="match status" value="1"/>
</dbReference>
<dbReference type="EMBL" id="JAUHJS010000008">
    <property type="protein sequence ID" value="MDN4166670.1"/>
    <property type="molecule type" value="Genomic_DNA"/>
</dbReference>
<organism evidence="2 3">
    <name type="scientific">Shiella aurantiaca</name>
    <dbReference type="NCBI Taxonomy" id="3058365"/>
    <lineage>
        <taxon>Bacteria</taxon>
        <taxon>Pseudomonadati</taxon>
        <taxon>Bacteroidota</taxon>
        <taxon>Cytophagia</taxon>
        <taxon>Cytophagales</taxon>
        <taxon>Shiellaceae</taxon>
        <taxon>Shiella</taxon>
    </lineage>
</organism>
<keyword evidence="3" id="KW-1185">Reference proteome</keyword>
<protein>
    <submittedName>
        <fullName evidence="2">Lycopene cyclase family protein</fullName>
    </submittedName>
</protein>
<comment type="caution">
    <text evidence="2">The sequence shown here is derived from an EMBL/GenBank/DDBJ whole genome shotgun (WGS) entry which is preliminary data.</text>
</comment>
<evidence type="ECO:0000313" key="2">
    <source>
        <dbReference type="EMBL" id="MDN4166670.1"/>
    </source>
</evidence>
<dbReference type="Proteomes" id="UP001168552">
    <property type="component" value="Unassembled WGS sequence"/>
</dbReference>
<evidence type="ECO:0000313" key="3">
    <source>
        <dbReference type="Proteomes" id="UP001168552"/>
    </source>
</evidence>
<dbReference type="Pfam" id="PF05834">
    <property type="entry name" value="Lycopene_cycl"/>
    <property type="match status" value="1"/>
</dbReference>
<accession>A0ABT8F8G5</accession>
<dbReference type="SUPFAM" id="SSF51905">
    <property type="entry name" value="FAD/NAD(P)-binding domain"/>
    <property type="match status" value="1"/>
</dbReference>
<proteinExistence type="predicted"/>
<gene>
    <name evidence="2" type="ORF">QWY31_14260</name>
</gene>
<name>A0ABT8F8G5_9BACT</name>
<evidence type="ECO:0000256" key="1">
    <source>
        <dbReference type="SAM" id="Phobius"/>
    </source>
</evidence>